<evidence type="ECO:0000256" key="5">
    <source>
        <dbReference type="SAM" id="SignalP"/>
    </source>
</evidence>
<dbReference type="GO" id="GO:0032885">
    <property type="term" value="P:regulation of polysaccharide biosynthetic process"/>
    <property type="evidence" value="ECO:0007669"/>
    <property type="project" value="TreeGrafter"/>
</dbReference>
<comment type="caution">
    <text evidence="8">The sequence shown here is derived from an EMBL/GenBank/DDBJ whole genome shotgun (WGS) entry which is preliminary data.</text>
</comment>
<evidence type="ECO:0000313" key="9">
    <source>
        <dbReference type="Proteomes" id="UP000076625"/>
    </source>
</evidence>
<sequence length="320" mass="34576">MRFGIVAASLALGLAATAQAAEADWQLLRRAARASYQLPLSGTYLHQSQGVLESFQLYRDAGENGVVERHESLDGPAREIVRKGNALTCYAPDKKSLAAAKISSMRLFPGFLPEGLGDLKLSYSLRRLDDDRVAQRDCGWLQLSPKDANRYSLRLCVDAGTALPLKAMVLGPRGEVVEQHAFTDLEVGAPQDKSLLTPRNTRYSYQLRKAGANPLAAPSEAEVATVSGLPQGFKLVRTVKRSLPGSSKNVRHMVLSDGLAVVSLFVEPVSGDARPERPVTLHGAVGMVSRVDGDQVLTVVGDMPEQGLANLLKTIRIKRP</sequence>
<comment type="similarity">
    <text evidence="2">Belongs to the RseB family.</text>
</comment>
<feature type="domain" description="MucB/RseB N-terminal" evidence="6">
    <location>
        <begin position="26"/>
        <end position="198"/>
    </location>
</feature>
<reference evidence="9" key="1">
    <citation type="submission" date="2016-01" db="EMBL/GenBank/DDBJ databases">
        <title>Draft genome of Chromobacterium sp. F49.</title>
        <authorList>
            <person name="Hong K.W."/>
        </authorList>
    </citation>
    <scope>NUCLEOTIDE SEQUENCE [LARGE SCALE GENOMIC DNA]</scope>
    <source>
        <strain evidence="9">CN10</strain>
    </source>
</reference>
<dbReference type="Pfam" id="PF17188">
    <property type="entry name" value="MucB_RseB_C"/>
    <property type="match status" value="1"/>
</dbReference>
<comment type="subcellular location">
    <subcellularLocation>
        <location evidence="1">Periplasm</location>
    </subcellularLocation>
</comment>
<dbReference type="Proteomes" id="UP000076625">
    <property type="component" value="Unassembled WGS sequence"/>
</dbReference>
<dbReference type="InterPro" id="IPR033436">
    <property type="entry name" value="MucB/RseB_C"/>
</dbReference>
<protein>
    <recommendedName>
        <fullName evidence="10">Transcriptional regulator</fullName>
    </recommendedName>
</protein>
<dbReference type="PIRSF" id="PIRSF005427">
    <property type="entry name" value="RseB"/>
    <property type="match status" value="1"/>
</dbReference>
<dbReference type="CDD" id="cd16327">
    <property type="entry name" value="RseB"/>
    <property type="match status" value="1"/>
</dbReference>
<name>A0A161S410_9NEIS</name>
<dbReference type="Pfam" id="PF03888">
    <property type="entry name" value="MucB_RseB"/>
    <property type="match status" value="1"/>
</dbReference>
<evidence type="ECO:0000259" key="7">
    <source>
        <dbReference type="Pfam" id="PF17188"/>
    </source>
</evidence>
<dbReference type="EMBL" id="LQQU01000059">
    <property type="protein sequence ID" value="KZE25306.1"/>
    <property type="molecule type" value="Genomic_DNA"/>
</dbReference>
<feature type="signal peptide" evidence="5">
    <location>
        <begin position="1"/>
        <end position="20"/>
    </location>
</feature>
<dbReference type="Gene3D" id="2.50.20.10">
    <property type="entry name" value="Lipoprotein localisation LolA/LolB/LppX"/>
    <property type="match status" value="1"/>
</dbReference>
<evidence type="ECO:0000259" key="6">
    <source>
        <dbReference type="Pfam" id="PF03888"/>
    </source>
</evidence>
<dbReference type="InterPro" id="IPR005588">
    <property type="entry name" value="MucB_RseB"/>
</dbReference>
<proteinExistence type="inferred from homology"/>
<dbReference type="GO" id="GO:0045152">
    <property type="term" value="F:antisigma factor binding"/>
    <property type="evidence" value="ECO:0007669"/>
    <property type="project" value="TreeGrafter"/>
</dbReference>
<evidence type="ECO:0000256" key="3">
    <source>
        <dbReference type="ARBA" id="ARBA00022729"/>
    </source>
</evidence>
<dbReference type="Gene3D" id="3.30.200.100">
    <property type="entry name" value="MucB/RseB, C-terminal domain"/>
    <property type="match status" value="1"/>
</dbReference>
<organism evidence="8 9">
    <name type="scientific">Crenobacter luteus</name>
    <dbReference type="NCBI Taxonomy" id="1452487"/>
    <lineage>
        <taxon>Bacteria</taxon>
        <taxon>Pseudomonadati</taxon>
        <taxon>Pseudomonadota</taxon>
        <taxon>Betaproteobacteria</taxon>
        <taxon>Neisseriales</taxon>
        <taxon>Neisseriaceae</taxon>
        <taxon>Crenobacter</taxon>
    </lineage>
</organism>
<keyword evidence="3 5" id="KW-0732">Signal</keyword>
<dbReference type="InterPro" id="IPR033434">
    <property type="entry name" value="MucB/RseB_N"/>
</dbReference>
<dbReference type="OrthoDB" id="7067274at2"/>
<keyword evidence="9" id="KW-1185">Reference proteome</keyword>
<dbReference type="STRING" id="1452487.AVW16_03105"/>
<evidence type="ECO:0000256" key="2">
    <source>
        <dbReference type="ARBA" id="ARBA00008150"/>
    </source>
</evidence>
<dbReference type="PANTHER" id="PTHR38782">
    <property type="match status" value="1"/>
</dbReference>
<dbReference type="InterPro" id="IPR038484">
    <property type="entry name" value="MucB/RseB_C_sf"/>
</dbReference>
<dbReference type="AlphaFoldDB" id="A0A161S410"/>
<evidence type="ECO:0008006" key="10">
    <source>
        <dbReference type="Google" id="ProtNLM"/>
    </source>
</evidence>
<feature type="domain" description="MucB/RseB C-terminal" evidence="7">
    <location>
        <begin position="225"/>
        <end position="315"/>
    </location>
</feature>
<evidence type="ECO:0000313" key="8">
    <source>
        <dbReference type="EMBL" id="KZE25306.1"/>
    </source>
</evidence>
<gene>
    <name evidence="8" type="ORF">AVW16_03105</name>
</gene>
<dbReference type="RefSeq" id="WP_066614609.1">
    <property type="nucleotide sequence ID" value="NZ_LQQU01000059.1"/>
</dbReference>
<feature type="chain" id="PRO_5007826742" description="Transcriptional regulator" evidence="5">
    <location>
        <begin position="21"/>
        <end position="320"/>
    </location>
</feature>
<evidence type="ECO:0000256" key="4">
    <source>
        <dbReference type="ARBA" id="ARBA00022764"/>
    </source>
</evidence>
<accession>A0A161S410</accession>
<dbReference type="GO" id="GO:0030288">
    <property type="term" value="C:outer membrane-bounded periplasmic space"/>
    <property type="evidence" value="ECO:0007669"/>
    <property type="project" value="TreeGrafter"/>
</dbReference>
<evidence type="ECO:0000256" key="1">
    <source>
        <dbReference type="ARBA" id="ARBA00004418"/>
    </source>
</evidence>
<dbReference type="PANTHER" id="PTHR38782:SF1">
    <property type="entry name" value="SIGMA-E FACTOR REGULATORY PROTEIN RSEB"/>
    <property type="match status" value="1"/>
</dbReference>
<keyword evidence="4" id="KW-0574">Periplasm</keyword>